<dbReference type="CDD" id="cd10455">
    <property type="entry name" value="GIY-YIG_SLX1"/>
    <property type="match status" value="1"/>
</dbReference>
<keyword evidence="5 8" id="KW-0233">DNA recombination</keyword>
<comment type="cofactor">
    <cofactor evidence="8">
        <name>a divalent metal cation</name>
        <dbReference type="ChEBI" id="CHEBI:60240"/>
    </cofactor>
</comment>
<comment type="caution">
    <text evidence="8">Lacks conserved residue(s) required for the propagation of feature annotation.</text>
</comment>
<keyword evidence="4 8" id="KW-0378">Hydrolase</keyword>
<dbReference type="eggNOG" id="KOG3005">
    <property type="taxonomic scope" value="Eukaryota"/>
</dbReference>
<evidence type="ECO:0000256" key="7">
    <source>
        <dbReference type="ARBA" id="ARBA00023242"/>
    </source>
</evidence>
<evidence type="ECO:0000313" key="10">
    <source>
        <dbReference type="EMBL" id="EGV63238.1"/>
    </source>
</evidence>
<comment type="subcellular location">
    <subcellularLocation>
        <location evidence="8">Nucleus</location>
    </subcellularLocation>
</comment>
<dbReference type="Pfam" id="PF01541">
    <property type="entry name" value="GIY-YIG"/>
    <property type="match status" value="1"/>
</dbReference>
<sequence length="276" mass="31590">MSQDERHLSQLSQSNKTVHVIPFYTVYLLQSGPRLQSFYIGSTPNPCRRLRQHNGELQSGAYRTRKDGFRPWHFAAIITGFSSKISALQFEHALQHPHSTRHIPDNKRVSRSKSGGRSVHLKLANIRLLVSSRYFGHLGLCVNIFSFHILDVWNANKHSIEYENMRFWDKGYDEFVGELEVGDFHMVKDACENLQNKLMQITHCTGCGGSIDMMPEHEQNSLPLPAITLCVCQNVYHLRCLSDEILPKYVHCKICGGKSDWFRLAMVATQARSAFL</sequence>
<keyword evidence="11" id="KW-1185">Reference proteome</keyword>
<proteinExistence type="inferred from homology"/>
<evidence type="ECO:0000256" key="6">
    <source>
        <dbReference type="ARBA" id="ARBA00023204"/>
    </source>
</evidence>
<dbReference type="AlphaFoldDB" id="G3B5I7"/>
<feature type="domain" description="GIY-YIG" evidence="9">
    <location>
        <begin position="22"/>
        <end position="104"/>
    </location>
</feature>
<dbReference type="STRING" id="590646.G3B5I7"/>
<comment type="subunit">
    <text evidence="8">Forms a heterodimer with SLX4.</text>
</comment>
<dbReference type="GO" id="GO:0033557">
    <property type="term" value="C:Slx1-Slx4 complex"/>
    <property type="evidence" value="ECO:0007669"/>
    <property type="project" value="UniProtKB-UniRule"/>
</dbReference>
<evidence type="ECO:0000256" key="8">
    <source>
        <dbReference type="HAMAP-Rule" id="MF_03100"/>
    </source>
</evidence>
<dbReference type="InterPro" id="IPR050381">
    <property type="entry name" value="SLX1_endonuclease"/>
</dbReference>
<evidence type="ECO:0000256" key="2">
    <source>
        <dbReference type="ARBA" id="ARBA00022759"/>
    </source>
</evidence>
<dbReference type="PANTHER" id="PTHR20208:SF10">
    <property type="entry name" value="STRUCTURE-SPECIFIC ENDONUCLEASE SUBUNIT SLX1"/>
    <property type="match status" value="1"/>
</dbReference>
<keyword evidence="3 8" id="KW-0227">DNA damage</keyword>
<dbReference type="Gene3D" id="3.40.1440.10">
    <property type="entry name" value="GIY-YIG endonuclease"/>
    <property type="match status" value="1"/>
</dbReference>
<keyword evidence="6 8" id="KW-0234">DNA repair</keyword>
<evidence type="ECO:0000256" key="1">
    <source>
        <dbReference type="ARBA" id="ARBA00022722"/>
    </source>
</evidence>
<accession>G3B5I7</accession>
<dbReference type="EMBL" id="GL996524">
    <property type="protein sequence ID" value="EGV63238.1"/>
    <property type="molecule type" value="Genomic_DNA"/>
</dbReference>
<dbReference type="InterPro" id="IPR027520">
    <property type="entry name" value="Slx1"/>
</dbReference>
<comment type="function">
    <text evidence="8">Catalytic subunit of the SLX1-SLX4 structure-specific endonuclease that resolves DNA secondary structures generated during DNA repair and recombination. Has endonuclease activity towards branched DNA substrates, introducing single-strand cuts in duplex DNA close to junctions with ss-DNA.</text>
</comment>
<dbReference type="HOGENOM" id="CLU_030739_1_1_1"/>
<keyword evidence="1 8" id="KW-0540">Nuclease</keyword>
<gene>
    <name evidence="10" type="ORF">CANTEDRAFT_105926</name>
</gene>
<evidence type="ECO:0000256" key="5">
    <source>
        <dbReference type="ARBA" id="ARBA00023172"/>
    </source>
</evidence>
<evidence type="ECO:0000313" key="11">
    <source>
        <dbReference type="Proteomes" id="UP000000707"/>
    </source>
</evidence>
<dbReference type="Proteomes" id="UP000000707">
    <property type="component" value="Unassembled WGS sequence"/>
</dbReference>
<keyword evidence="2 8" id="KW-0255">Endonuclease</keyword>
<dbReference type="InterPro" id="IPR000305">
    <property type="entry name" value="GIY-YIG_endonuc"/>
</dbReference>
<dbReference type="SUPFAM" id="SSF82771">
    <property type="entry name" value="GIY-YIG endonuclease"/>
    <property type="match status" value="1"/>
</dbReference>
<dbReference type="GO" id="GO:0000724">
    <property type="term" value="P:double-strand break repair via homologous recombination"/>
    <property type="evidence" value="ECO:0007669"/>
    <property type="project" value="TreeGrafter"/>
</dbReference>
<dbReference type="PROSITE" id="PS50164">
    <property type="entry name" value="GIY_YIG"/>
    <property type="match status" value="1"/>
</dbReference>
<evidence type="ECO:0000259" key="9">
    <source>
        <dbReference type="PROSITE" id="PS50164"/>
    </source>
</evidence>
<name>G3B5I7_CANTC</name>
<keyword evidence="7 8" id="KW-0539">Nucleus</keyword>
<evidence type="ECO:0000256" key="4">
    <source>
        <dbReference type="ARBA" id="ARBA00022801"/>
    </source>
</evidence>
<dbReference type="OrthoDB" id="24645at2759"/>
<dbReference type="GO" id="GO:0008821">
    <property type="term" value="F:crossover junction DNA endonuclease activity"/>
    <property type="evidence" value="ECO:0007669"/>
    <property type="project" value="TreeGrafter"/>
</dbReference>
<dbReference type="HAMAP" id="MF_03100">
    <property type="entry name" value="Endonuc_su_Slx1"/>
    <property type="match status" value="1"/>
</dbReference>
<comment type="similarity">
    <text evidence="8">Belongs to the SLX1 family.</text>
</comment>
<dbReference type="GO" id="GO:0017108">
    <property type="term" value="F:5'-flap endonuclease activity"/>
    <property type="evidence" value="ECO:0007669"/>
    <property type="project" value="InterPro"/>
</dbReference>
<evidence type="ECO:0000256" key="3">
    <source>
        <dbReference type="ARBA" id="ARBA00022763"/>
    </source>
</evidence>
<protein>
    <recommendedName>
        <fullName evidence="9">GIY-YIG domain-containing protein</fullName>
    </recommendedName>
</protein>
<dbReference type="PANTHER" id="PTHR20208">
    <property type="entry name" value="STRUCTURE-SPECIFIC ENDONUCLEASE SUBUNIT SLX1"/>
    <property type="match status" value="1"/>
</dbReference>
<organism evidence="11">
    <name type="scientific">Candida tenuis (strain ATCC 10573 / BCRC 21748 / CBS 615 / JCM 9827 / NBRC 10315 / NRRL Y-1498 / VKM Y-70)</name>
    <name type="common">Yeast</name>
    <name type="synonym">Yamadazyma tenuis</name>
    <dbReference type="NCBI Taxonomy" id="590646"/>
    <lineage>
        <taxon>Eukaryota</taxon>
        <taxon>Fungi</taxon>
        <taxon>Dikarya</taxon>
        <taxon>Ascomycota</taxon>
        <taxon>Saccharomycotina</taxon>
        <taxon>Pichiomycetes</taxon>
        <taxon>Debaryomycetaceae</taxon>
        <taxon>Yamadazyma</taxon>
    </lineage>
</organism>
<dbReference type="InterPro" id="IPR035901">
    <property type="entry name" value="GIY-YIG_endonuc_sf"/>
</dbReference>
<reference evidence="10 11" key="1">
    <citation type="journal article" date="2011" name="Proc. Natl. Acad. Sci. U.S.A.">
        <title>Comparative genomics of xylose-fermenting fungi for enhanced biofuel production.</title>
        <authorList>
            <person name="Wohlbach D.J."/>
            <person name="Kuo A."/>
            <person name="Sato T.K."/>
            <person name="Potts K.M."/>
            <person name="Salamov A.A."/>
            <person name="LaButti K.M."/>
            <person name="Sun H."/>
            <person name="Clum A."/>
            <person name="Pangilinan J.L."/>
            <person name="Lindquist E.A."/>
            <person name="Lucas S."/>
            <person name="Lapidus A."/>
            <person name="Jin M."/>
            <person name="Gunawan C."/>
            <person name="Balan V."/>
            <person name="Dale B.E."/>
            <person name="Jeffries T.W."/>
            <person name="Zinkel R."/>
            <person name="Barry K.W."/>
            <person name="Grigoriev I.V."/>
            <person name="Gasch A.P."/>
        </authorList>
    </citation>
    <scope>NUCLEOTIDE SEQUENCE [LARGE SCALE GENOMIC DNA]</scope>
    <source>
        <strain evidence="11">ATCC 10573 / BCRC 21748 / CBS 615 / JCM 9827 / NBRC 10315 / NRRL Y-1498 / VKM Y-70</strain>
    </source>
</reference>